<feature type="non-terminal residue" evidence="2">
    <location>
        <position position="131"/>
    </location>
</feature>
<feature type="compositionally biased region" description="Low complexity" evidence="1">
    <location>
        <begin position="63"/>
        <end position="75"/>
    </location>
</feature>
<evidence type="ECO:0000256" key="1">
    <source>
        <dbReference type="SAM" id="MobiDB-lite"/>
    </source>
</evidence>
<proteinExistence type="predicted"/>
<evidence type="ECO:0000313" key="3">
    <source>
        <dbReference type="Proteomes" id="UP000709295"/>
    </source>
</evidence>
<dbReference type="EMBL" id="JAENGY010002017">
    <property type="protein sequence ID" value="KAG6945799.1"/>
    <property type="molecule type" value="Genomic_DNA"/>
</dbReference>
<keyword evidence="3" id="KW-1185">Reference proteome</keyword>
<organism evidence="2 3">
    <name type="scientific">Phytophthora aleatoria</name>
    <dbReference type="NCBI Taxonomy" id="2496075"/>
    <lineage>
        <taxon>Eukaryota</taxon>
        <taxon>Sar</taxon>
        <taxon>Stramenopiles</taxon>
        <taxon>Oomycota</taxon>
        <taxon>Peronosporomycetes</taxon>
        <taxon>Peronosporales</taxon>
        <taxon>Peronosporaceae</taxon>
        <taxon>Phytophthora</taxon>
    </lineage>
</organism>
<dbReference type="AlphaFoldDB" id="A0A8J5IUB8"/>
<accession>A0A8J5IUB8</accession>
<feature type="region of interest" description="Disordered" evidence="1">
    <location>
        <begin position="20"/>
        <end position="92"/>
    </location>
</feature>
<reference evidence="2" key="1">
    <citation type="submission" date="2021-01" db="EMBL/GenBank/DDBJ databases">
        <title>Phytophthora aleatoria, a newly-described species from Pinus radiata is distinct from Phytophthora cactorum isolates based on comparative genomics.</title>
        <authorList>
            <person name="Mcdougal R."/>
            <person name="Panda P."/>
            <person name="Williams N."/>
            <person name="Studholme D.J."/>
        </authorList>
    </citation>
    <scope>NUCLEOTIDE SEQUENCE</scope>
    <source>
        <strain evidence="2">NZFS 4037</strain>
    </source>
</reference>
<comment type="caution">
    <text evidence="2">The sequence shown here is derived from an EMBL/GenBank/DDBJ whole genome shotgun (WGS) entry which is preliminary data.</text>
</comment>
<sequence length="131" mass="13967">YLVDYFEGADEVWQHLPVEASEATQGTTSPVQQPAPAVQPFAKTPTKAPAKRPAKTPTKDSSKSPSKGLSKSPVKTPAKAPAKSRTAPQKISLQELQLRILLPCRLSFRLTHHVGPPGAIGSGGSRHIDRG</sequence>
<protein>
    <submittedName>
        <fullName evidence="2">Uncharacterized protein</fullName>
    </submittedName>
</protein>
<evidence type="ECO:0000313" key="2">
    <source>
        <dbReference type="EMBL" id="KAG6945799.1"/>
    </source>
</evidence>
<gene>
    <name evidence="2" type="ORF">JG688_00016374</name>
</gene>
<dbReference type="Proteomes" id="UP000709295">
    <property type="component" value="Unassembled WGS sequence"/>
</dbReference>
<feature type="compositionally biased region" description="Low complexity" evidence="1">
    <location>
        <begin position="30"/>
        <end position="40"/>
    </location>
</feature>
<name>A0A8J5IUB8_9STRA</name>